<keyword evidence="2" id="KW-1185">Reference proteome</keyword>
<dbReference type="EMBL" id="JAUGQQ010000002">
    <property type="protein sequence ID" value="MDN3723535.1"/>
    <property type="molecule type" value="Genomic_DNA"/>
</dbReference>
<evidence type="ECO:0000313" key="1">
    <source>
        <dbReference type="EMBL" id="MDN3723535.1"/>
    </source>
</evidence>
<dbReference type="RefSeq" id="WP_290253628.1">
    <property type="nucleotide sequence ID" value="NZ_JAUGQQ010000002.1"/>
</dbReference>
<evidence type="ECO:0000313" key="2">
    <source>
        <dbReference type="Proteomes" id="UP001244787"/>
    </source>
</evidence>
<sequence>MADVLYFEFGEMRIFSNFVLVIMKEGITVKPEYNDDLLEVSEKYFRDRPFGYITFRKNSYAVNPMVYFKTSEIKNLVAFAVVSTDGLKIANLELEKRFLKKPFKHFKNLDEAKMWVNEMIDNTPG</sequence>
<proteinExistence type="predicted"/>
<accession>A0ABT8DI16</accession>
<name>A0ABT8DI16_9FLAO</name>
<reference evidence="1 2" key="1">
    <citation type="submission" date="2023-06" db="EMBL/GenBank/DDBJ databases">
        <authorList>
            <person name="Ye Y.-Q."/>
            <person name="Du Z.-J."/>
        </authorList>
    </citation>
    <scope>NUCLEOTIDE SEQUENCE [LARGE SCALE GENOMIC DNA]</scope>
    <source>
        <strain evidence="1 2">SDUM287046</strain>
    </source>
</reference>
<dbReference type="Proteomes" id="UP001244787">
    <property type="component" value="Unassembled WGS sequence"/>
</dbReference>
<gene>
    <name evidence="1" type="ORF">QRD02_04015</name>
</gene>
<comment type="caution">
    <text evidence="1">The sequence shown here is derived from an EMBL/GenBank/DDBJ whole genome shotgun (WGS) entry which is preliminary data.</text>
</comment>
<evidence type="ECO:0008006" key="3">
    <source>
        <dbReference type="Google" id="ProtNLM"/>
    </source>
</evidence>
<protein>
    <recommendedName>
        <fullName evidence="3">STAS/SEC14 domain-containing protein</fullName>
    </recommendedName>
</protein>
<organism evidence="1 2">
    <name type="scientific">Aequorivita aurantiaca</name>
    <dbReference type="NCBI Taxonomy" id="3053356"/>
    <lineage>
        <taxon>Bacteria</taxon>
        <taxon>Pseudomonadati</taxon>
        <taxon>Bacteroidota</taxon>
        <taxon>Flavobacteriia</taxon>
        <taxon>Flavobacteriales</taxon>
        <taxon>Flavobacteriaceae</taxon>
        <taxon>Aequorivita</taxon>
    </lineage>
</organism>